<evidence type="ECO:0000256" key="2">
    <source>
        <dbReference type="ARBA" id="ARBA00023015"/>
    </source>
</evidence>
<dbReference type="Proteomes" id="UP000662904">
    <property type="component" value="Chromosome"/>
</dbReference>
<dbReference type="Gene3D" id="3.40.190.290">
    <property type="match status" value="1"/>
</dbReference>
<feature type="domain" description="HTH lysR-type" evidence="5">
    <location>
        <begin position="1"/>
        <end position="58"/>
    </location>
</feature>
<keyword evidence="4" id="KW-0804">Transcription</keyword>
<dbReference type="InterPro" id="IPR036388">
    <property type="entry name" value="WH-like_DNA-bd_sf"/>
</dbReference>
<keyword evidence="3" id="KW-0238">DNA-binding</keyword>
<comment type="similarity">
    <text evidence="1">Belongs to the LysR transcriptional regulatory family.</text>
</comment>
<evidence type="ECO:0000256" key="4">
    <source>
        <dbReference type="ARBA" id="ARBA00023163"/>
    </source>
</evidence>
<dbReference type="Gene3D" id="1.10.10.10">
    <property type="entry name" value="Winged helix-like DNA-binding domain superfamily/Winged helix DNA-binding domain"/>
    <property type="match status" value="1"/>
</dbReference>
<dbReference type="EMBL" id="CP059066">
    <property type="protein sequence ID" value="QSQ08344.1"/>
    <property type="molecule type" value="Genomic_DNA"/>
</dbReference>
<name>A0A8A0RKV2_9FIRM</name>
<accession>A0A8A0RKV2</accession>
<evidence type="ECO:0000259" key="5">
    <source>
        <dbReference type="PROSITE" id="PS50931"/>
    </source>
</evidence>
<dbReference type="SUPFAM" id="SSF46785">
    <property type="entry name" value="Winged helix' DNA-binding domain"/>
    <property type="match status" value="1"/>
</dbReference>
<evidence type="ECO:0000256" key="3">
    <source>
        <dbReference type="ARBA" id="ARBA00023125"/>
    </source>
</evidence>
<dbReference type="InterPro" id="IPR047788">
    <property type="entry name" value="LysR-like_Sec_metab"/>
</dbReference>
<dbReference type="RefSeq" id="WP_206708559.1">
    <property type="nucleotide sequence ID" value="NZ_CP059066.1"/>
</dbReference>
<evidence type="ECO:0000256" key="1">
    <source>
        <dbReference type="ARBA" id="ARBA00009437"/>
    </source>
</evidence>
<dbReference type="InterPro" id="IPR000847">
    <property type="entry name" value="LysR_HTH_N"/>
</dbReference>
<dbReference type="SUPFAM" id="SSF53850">
    <property type="entry name" value="Periplasmic binding protein-like II"/>
    <property type="match status" value="1"/>
</dbReference>
<dbReference type="AlphaFoldDB" id="A0A8A0RKV2"/>
<dbReference type="GO" id="GO:0000976">
    <property type="term" value="F:transcription cis-regulatory region binding"/>
    <property type="evidence" value="ECO:0007669"/>
    <property type="project" value="TreeGrafter"/>
</dbReference>
<gene>
    <name evidence="6" type="primary">cmpR_2</name>
    <name evidence="6" type="ORF">H0A61_00666</name>
</gene>
<dbReference type="PRINTS" id="PR00039">
    <property type="entry name" value="HTHLYSR"/>
</dbReference>
<keyword evidence="7" id="KW-1185">Reference proteome</keyword>
<dbReference type="Pfam" id="PF00126">
    <property type="entry name" value="HTH_1"/>
    <property type="match status" value="1"/>
</dbReference>
<organism evidence="6 7">
    <name type="scientific">Koleobacter methoxysyntrophicus</name>
    <dbReference type="NCBI Taxonomy" id="2751313"/>
    <lineage>
        <taxon>Bacteria</taxon>
        <taxon>Bacillati</taxon>
        <taxon>Bacillota</taxon>
        <taxon>Clostridia</taxon>
        <taxon>Koleobacterales</taxon>
        <taxon>Koleobacteraceae</taxon>
        <taxon>Koleobacter</taxon>
    </lineage>
</organism>
<dbReference type="PANTHER" id="PTHR30126:SF64">
    <property type="entry name" value="HTH-TYPE TRANSCRIPTIONAL REGULATOR CITR"/>
    <property type="match status" value="1"/>
</dbReference>
<dbReference type="KEGG" id="kme:H0A61_00666"/>
<protein>
    <submittedName>
        <fullName evidence="6">HTH-type transcriptional activator CmpR</fullName>
    </submittedName>
</protein>
<dbReference type="NCBIfam" id="NF040786">
    <property type="entry name" value="LysR_Sec_metab"/>
    <property type="match status" value="1"/>
</dbReference>
<sequence length="304" mass="35095">MDFRQIEAFVYVVRLKSFSKAGEAMYLTQPTISAHINSLENELGIKLLDRSNKEIIPTKAGRIFFDYAVNLINTRDNAIFRLSEYSSKMEGKIEIAVSTIPGQYLLPGVIKDFHEKYHNIRFSIQQFDSREVIKELLDGRVEIGIVGSRVENDKLIYDFLTEDQLVLITPNNDRYADINSRTLPFEYIARENFIFREPGSGTRLEFERALKQKGIDPKSLNVIVQMSSPEAIKHSVSIGLGISVVSLLSIKDYLKFRQIRIFDIEGLNLRRAFYFVHHKNRPISPITQAFKDFTLKYYKSKVIP</sequence>
<dbReference type="CDD" id="cd08420">
    <property type="entry name" value="PBP2_CysL_like"/>
    <property type="match status" value="1"/>
</dbReference>
<dbReference type="FunFam" id="1.10.10.10:FF:000001">
    <property type="entry name" value="LysR family transcriptional regulator"/>
    <property type="match status" value="1"/>
</dbReference>
<proteinExistence type="inferred from homology"/>
<keyword evidence="2" id="KW-0805">Transcription regulation</keyword>
<evidence type="ECO:0000313" key="6">
    <source>
        <dbReference type="EMBL" id="QSQ08344.1"/>
    </source>
</evidence>
<evidence type="ECO:0000313" key="7">
    <source>
        <dbReference type="Proteomes" id="UP000662904"/>
    </source>
</evidence>
<dbReference type="GO" id="GO:0003700">
    <property type="term" value="F:DNA-binding transcription factor activity"/>
    <property type="evidence" value="ECO:0007669"/>
    <property type="project" value="InterPro"/>
</dbReference>
<dbReference type="Pfam" id="PF03466">
    <property type="entry name" value="LysR_substrate"/>
    <property type="match status" value="1"/>
</dbReference>
<reference evidence="6" key="1">
    <citation type="submission" date="2020-07" db="EMBL/GenBank/DDBJ databases">
        <title>Koleobacter methoxysyntrophicus gen. nov., sp. nov., a novel anaerobic bacterium isolated from deep subsurface oil field and proposal of Koleobacterales ord. nov. in the phylum Firmicutes.</title>
        <authorList>
            <person name="Sakamoto S."/>
            <person name="Tamaki H."/>
        </authorList>
    </citation>
    <scope>NUCLEOTIDE SEQUENCE</scope>
    <source>
        <strain evidence="6">NRmbB1</strain>
    </source>
</reference>
<dbReference type="PANTHER" id="PTHR30126">
    <property type="entry name" value="HTH-TYPE TRANSCRIPTIONAL REGULATOR"/>
    <property type="match status" value="1"/>
</dbReference>
<dbReference type="InterPro" id="IPR005119">
    <property type="entry name" value="LysR_subst-bd"/>
</dbReference>
<dbReference type="InterPro" id="IPR036390">
    <property type="entry name" value="WH_DNA-bd_sf"/>
</dbReference>
<dbReference type="PROSITE" id="PS50931">
    <property type="entry name" value="HTH_LYSR"/>
    <property type="match status" value="1"/>
</dbReference>